<dbReference type="Proteomes" id="UP001474421">
    <property type="component" value="Unassembled WGS sequence"/>
</dbReference>
<comment type="subcellular location">
    <subcellularLocation>
        <location evidence="2">Cytoplasm</location>
    </subcellularLocation>
    <subcellularLocation>
        <location evidence="1">Nucleus</location>
    </subcellularLocation>
</comment>
<comment type="similarity">
    <text evidence="3">Belongs to the NC2 beta/DR1 family.</text>
</comment>
<evidence type="ECO:0000256" key="5">
    <source>
        <dbReference type="ARBA" id="ARBA00022490"/>
    </source>
</evidence>
<name>A0AAW1BPQ7_CROAD</name>
<keyword evidence="15" id="KW-1185">Reference proteome</keyword>
<dbReference type="Gene3D" id="1.10.20.10">
    <property type="entry name" value="Histone, subunit A"/>
    <property type="match status" value="1"/>
</dbReference>
<dbReference type="GO" id="GO:0005634">
    <property type="term" value="C:nucleus"/>
    <property type="evidence" value="ECO:0007669"/>
    <property type="project" value="UniProtKB-SubCell"/>
</dbReference>
<dbReference type="GO" id="GO:0140672">
    <property type="term" value="C:ATAC complex"/>
    <property type="evidence" value="ECO:0007669"/>
    <property type="project" value="UniProtKB-ARBA"/>
</dbReference>
<evidence type="ECO:0000256" key="10">
    <source>
        <dbReference type="ARBA" id="ARBA00082454"/>
    </source>
</evidence>
<keyword evidence="7" id="KW-0539">Nucleus</keyword>
<feature type="coiled-coil region" evidence="11">
    <location>
        <begin position="1076"/>
        <end position="1124"/>
    </location>
</feature>
<feature type="compositionally biased region" description="Low complexity" evidence="12">
    <location>
        <begin position="1469"/>
        <end position="1483"/>
    </location>
</feature>
<accession>A0AAW1BPQ7</accession>
<feature type="region of interest" description="Disordered" evidence="12">
    <location>
        <begin position="1469"/>
        <end position="1492"/>
    </location>
</feature>
<dbReference type="EMBL" id="JAOTOJ010000003">
    <property type="protein sequence ID" value="KAK9404035.1"/>
    <property type="molecule type" value="Genomic_DNA"/>
</dbReference>
<dbReference type="Pfam" id="PF00808">
    <property type="entry name" value="CBFD_NFYB_HMF"/>
    <property type="match status" value="1"/>
</dbReference>
<evidence type="ECO:0000256" key="4">
    <source>
        <dbReference type="ARBA" id="ARBA00018742"/>
    </source>
</evidence>
<keyword evidence="6 11" id="KW-0175">Coiled coil</keyword>
<dbReference type="PANTHER" id="PTHR18875">
    <property type="entry name" value="SARCOMA ANTIGEN NY-SAR-24/CYTOSKELETAL PROTEIN SOJO"/>
    <property type="match status" value="1"/>
</dbReference>
<dbReference type="GO" id="GO:0051302">
    <property type="term" value="P:regulation of cell division"/>
    <property type="evidence" value="ECO:0007669"/>
    <property type="project" value="UniProtKB-ARBA"/>
</dbReference>
<evidence type="ECO:0000256" key="12">
    <source>
        <dbReference type="SAM" id="MobiDB-lite"/>
    </source>
</evidence>
<evidence type="ECO:0000256" key="6">
    <source>
        <dbReference type="ARBA" id="ARBA00023054"/>
    </source>
</evidence>
<organism evidence="14 15">
    <name type="scientific">Crotalus adamanteus</name>
    <name type="common">Eastern diamondback rattlesnake</name>
    <dbReference type="NCBI Taxonomy" id="8729"/>
    <lineage>
        <taxon>Eukaryota</taxon>
        <taxon>Metazoa</taxon>
        <taxon>Chordata</taxon>
        <taxon>Craniata</taxon>
        <taxon>Vertebrata</taxon>
        <taxon>Euteleostomi</taxon>
        <taxon>Lepidosauria</taxon>
        <taxon>Squamata</taxon>
        <taxon>Bifurcata</taxon>
        <taxon>Unidentata</taxon>
        <taxon>Episquamata</taxon>
        <taxon>Toxicofera</taxon>
        <taxon>Serpentes</taxon>
        <taxon>Colubroidea</taxon>
        <taxon>Viperidae</taxon>
        <taxon>Crotalinae</taxon>
        <taxon>Crotalus</taxon>
    </lineage>
</organism>
<dbReference type="CDD" id="cd22905">
    <property type="entry name" value="HFD_Dr1"/>
    <property type="match status" value="1"/>
</dbReference>
<dbReference type="GO" id="GO:0005737">
    <property type="term" value="C:cytoplasm"/>
    <property type="evidence" value="ECO:0007669"/>
    <property type="project" value="UniProtKB-SubCell"/>
</dbReference>
<feature type="coiled-coil region" evidence="11">
    <location>
        <begin position="327"/>
        <end position="375"/>
    </location>
</feature>
<evidence type="ECO:0000313" key="15">
    <source>
        <dbReference type="Proteomes" id="UP001474421"/>
    </source>
</evidence>
<dbReference type="GO" id="GO:0046982">
    <property type="term" value="F:protein heterodimerization activity"/>
    <property type="evidence" value="ECO:0007669"/>
    <property type="project" value="InterPro"/>
</dbReference>
<evidence type="ECO:0000313" key="14">
    <source>
        <dbReference type="EMBL" id="KAK9404035.1"/>
    </source>
</evidence>
<evidence type="ECO:0000256" key="2">
    <source>
        <dbReference type="ARBA" id="ARBA00004496"/>
    </source>
</evidence>
<dbReference type="FunFam" id="1.10.20.10:FF:000019">
    <property type="entry name" value="Negative cofactor 2 beta"/>
    <property type="match status" value="1"/>
</dbReference>
<dbReference type="SUPFAM" id="SSF57997">
    <property type="entry name" value="Tropomyosin"/>
    <property type="match status" value="1"/>
</dbReference>
<reference evidence="14 15" key="1">
    <citation type="journal article" date="2024" name="Proc. Natl. Acad. Sci. U.S.A.">
        <title>The genetic regulatory architecture and epigenomic basis for age-related changes in rattlesnake venom.</title>
        <authorList>
            <person name="Hogan M.P."/>
            <person name="Holding M.L."/>
            <person name="Nystrom G.S."/>
            <person name="Colston T.J."/>
            <person name="Bartlett D.A."/>
            <person name="Mason A.J."/>
            <person name="Ellsworth S.A."/>
            <person name="Rautsaw R.M."/>
            <person name="Lawrence K.C."/>
            <person name="Strickland J.L."/>
            <person name="He B."/>
            <person name="Fraser P."/>
            <person name="Margres M.J."/>
            <person name="Gilbert D.M."/>
            <person name="Gibbs H.L."/>
            <person name="Parkinson C.L."/>
            <person name="Rokyta D.R."/>
        </authorList>
    </citation>
    <scope>NUCLEOTIDE SEQUENCE [LARGE SCALE GENOMIC DNA]</scope>
    <source>
        <strain evidence="14">DRR0105</strain>
    </source>
</reference>
<comment type="caution">
    <text evidence="14">The sequence shown here is derived from an EMBL/GenBank/DDBJ whole genome shotgun (WGS) entry which is preliminary data.</text>
</comment>
<keyword evidence="5" id="KW-0963">Cytoplasm</keyword>
<feature type="coiled-coil region" evidence="11">
    <location>
        <begin position="974"/>
        <end position="1047"/>
    </location>
</feature>
<evidence type="ECO:0000256" key="7">
    <source>
        <dbReference type="ARBA" id="ARBA00023242"/>
    </source>
</evidence>
<proteinExistence type="inferred from homology"/>
<dbReference type="InterPro" id="IPR009072">
    <property type="entry name" value="Histone-fold"/>
</dbReference>
<feature type="coiled-coil region" evidence="11">
    <location>
        <begin position="425"/>
        <end position="945"/>
    </location>
</feature>
<evidence type="ECO:0000256" key="11">
    <source>
        <dbReference type="SAM" id="Coils"/>
    </source>
</evidence>
<feature type="domain" description="Transcription factor CBF/NF-Y/archaeal histone" evidence="13">
    <location>
        <begin position="1328"/>
        <end position="1391"/>
    </location>
</feature>
<protein>
    <recommendedName>
        <fullName evidence="4">Protein Dr1</fullName>
    </recommendedName>
    <alternativeName>
        <fullName evidence="9">Down-regulator of transcription 1</fullName>
    </alternativeName>
    <alternativeName>
        <fullName evidence="8">Negative cofactor 2-beta</fullName>
    </alternativeName>
    <alternativeName>
        <fullName evidence="10">TATA-binding protein-associated phosphoprotein</fullName>
    </alternativeName>
</protein>
<evidence type="ECO:0000256" key="3">
    <source>
        <dbReference type="ARBA" id="ARBA00009245"/>
    </source>
</evidence>
<dbReference type="InterPro" id="IPR003958">
    <property type="entry name" value="CBFA_NFYB_domain"/>
</dbReference>
<evidence type="ECO:0000256" key="9">
    <source>
        <dbReference type="ARBA" id="ARBA00032651"/>
    </source>
</evidence>
<sequence>MSWHNSDSSRKPRSKSYSLAFDKSMEEENELLRDKLNVVRENNASLISQNHKLMNEIETIKFELNQARAQISFLESTLGTRSVHIPILEEQLASLEADVHAHDSLLKDTEDKLEESQKMLMEKEYDLQKLKEDYRIMKHDLIGRTKQGKRTEQQRNEALYNAEELTRTFKQYKEKITNKLEKVQVEEQILEKKLMNCVNEKEKLLTQCNAYKSELENIKDQLRQLTEENCIGTQNLKSMEAKLTQSSSKEANHSNEMCSNWSEIDSLLKEELRQKINFQEAGIQKLQTEYMACKLGQVFSDDDEGQKLNGLETEPVKLSGNQTGTKCEQLELISKQFEKEKQILIKNLEELRIKLEKSEEENAVLKNNIAQRTNQFQTIQEELLEKAAKSCRLEREVARKSSQFSILEKQLEEKTFAYVAALARNTELEQELMVMNSQLQSMERNIIEEQEHFSAMLEETKLINHEQQKEMERQIDLLQSELETKNQQFLEQEKTMSIFQQDVLYKQHHLESLDRLLIESKEEMEKQKIKKDEALKKLQGQFADETVKVKQLQKALESCKQDIALYLDHLEEEKVLFEKQLEKKSEEIQRLQKEIKHKNDSLQSTSEQNLALQQSLQQQQQMLHQETIRNSELDDSQIKLQQQVSKLEQALQKQKDMLEEELRRTNERLHLATEENNVKRQKIGELTATIRQIKQEMDQCKDELIDMEKELVHLRRDGHSKAMQVSQLEITLQQRTSEFNKKTHQVKELEDKLLISETQQNDSIQKIESLETDLKNTTGELKTTLRQLQDFRDTLQNAQISLQEKCTTIHDLTDELRECKDELEEKKEELLDMEKVLKERNWDLKQRAAQVTQLDMSIREYRGEMEQKIISLQGSLEKAELQIKDYNKQIESLASKVQCSKEELQEKEFNILQQHQDINHLRKENEQKQQRITDTEKNLKDQESCIAEQYKEILDLGQQLRLEREAMKQVHVDLLESRRQQAQAQRDVDRLSLELEEVNHISHEKETRINNLAEQLGAAQVRETELEARMQAEIKTLTAEIHLLKQSSLSEKISHEEEQAKWQQSLSKSHHVNGQLQQIKMELDDAQDTVYNLQQQLQSRDDAIQAANEKLLLKESELTRLQTRIAAHERTGSIKQLIEHHWFDDQELGFAKHSTPGSGTKVGHEEALPVEVACAAAAAWVGRLSQVLSLFLPLRCVSGEGVQRDGLPALRDRGRFVDEAGPGGVSLRSGSGSDSSRRARRDVAEAALMVVVAVTRALDKGFGGAFRPGSRNAFWPHRAARRATLLHRCGRHAFPASCGFPFPFLGHPGRLPNLVKMASSSGNDDDLTIPRAAINKMIKETLPNVRVANDARELVVNCCTEFIHLISSEANEICNKSEKKTISPEHVIQALESLGFGSYISEVKEVLQECKTVALKRRKANSRLENSGIPEEELLRQQQELFAKARQQQAELAQQEWLQMQQAAQQAQLAAASASAINQAGSSQDEDDDDDI</sequence>
<evidence type="ECO:0000256" key="8">
    <source>
        <dbReference type="ARBA" id="ARBA00030451"/>
    </source>
</evidence>
<dbReference type="SUPFAM" id="SSF47113">
    <property type="entry name" value="Histone-fold"/>
    <property type="match status" value="1"/>
</dbReference>
<gene>
    <name evidence="14" type="ORF">NXF25_008862</name>
</gene>
<dbReference type="PANTHER" id="PTHR18875:SF8">
    <property type="entry name" value="COILED-COIL DOMAIN-CONTAINING PROTEIN 18"/>
    <property type="match status" value="1"/>
</dbReference>
<evidence type="ECO:0000259" key="13">
    <source>
        <dbReference type="Pfam" id="PF00808"/>
    </source>
</evidence>
<evidence type="ECO:0000256" key="1">
    <source>
        <dbReference type="ARBA" id="ARBA00004123"/>
    </source>
</evidence>
<feature type="coiled-coil region" evidence="11">
    <location>
        <begin position="22"/>
        <end position="228"/>
    </location>
</feature>